<protein>
    <recommendedName>
        <fullName evidence="2">Deubiquitinating enzyme MINDY-3/4 conserved domain-containing protein</fullName>
    </recommendedName>
</protein>
<gene>
    <name evidence="3" type="ORF">HAZT_HAZT003453</name>
</gene>
<evidence type="ECO:0000259" key="2">
    <source>
        <dbReference type="Pfam" id="PF13898"/>
    </source>
</evidence>
<accession>A0A6A0HG44</accession>
<sequence length="177" mass="19350">MGKRTWVTGHVQWATGNGRQSNKRPALPRQIVGMTMRSDIGILTWTPDADDVPCPPPTRATPSLVTLSTVSTRLRGLVPRYPVPGSPRGGGDEEGEEGDEVASNFGDIKHREVALRLGVGSRLKTPRFPVWVTLCNLTYGLLLNPNRDLTRDYHAENRRVWGTGTRDLRSGGLGPGT</sequence>
<reference evidence="3" key="1">
    <citation type="submission" date="2014-08" db="EMBL/GenBank/DDBJ databases">
        <authorList>
            <person name="Murali S."/>
            <person name="Richards S."/>
            <person name="Bandaranaike D."/>
            <person name="Bellair M."/>
            <person name="Blankenburg K."/>
            <person name="Chao H."/>
            <person name="Dinh H."/>
            <person name="Doddapaneni H."/>
            <person name="Dugan-Rocha S."/>
            <person name="Elkadiri S."/>
            <person name="Gnanaolivu R."/>
            <person name="Hughes D."/>
            <person name="Lee S."/>
            <person name="Li M."/>
            <person name="Ming W."/>
            <person name="Munidasa M."/>
            <person name="Muniz J."/>
            <person name="Nguyen L."/>
            <person name="Osuji N."/>
            <person name="Pu L.-L."/>
            <person name="Puazo M."/>
            <person name="Skinner E."/>
            <person name="Qu C."/>
            <person name="Quiroz J."/>
            <person name="Raj R."/>
            <person name="Weissenberger G."/>
            <person name="Xin Y."/>
            <person name="Zou X."/>
            <person name="Han Y."/>
            <person name="Worley K."/>
            <person name="Muzny D."/>
            <person name="Gibbs R."/>
        </authorList>
    </citation>
    <scope>NUCLEOTIDE SEQUENCE</scope>
    <source>
        <strain evidence="3">HAZT.00-mixed</strain>
        <tissue evidence="3">Whole organism</tissue>
    </source>
</reference>
<reference evidence="3" key="3">
    <citation type="submission" date="2019-06" db="EMBL/GenBank/DDBJ databases">
        <authorList>
            <person name="Poynton C."/>
            <person name="Hasenbein S."/>
            <person name="Benoit J.B."/>
            <person name="Sepulveda M.S."/>
            <person name="Poelchau M.F."/>
            <person name="Murali S.C."/>
            <person name="Chen S."/>
            <person name="Glastad K.M."/>
            <person name="Werren J.H."/>
            <person name="Vineis J.H."/>
            <person name="Bowen J.L."/>
            <person name="Friedrich M."/>
            <person name="Jones J."/>
            <person name="Robertson H.M."/>
            <person name="Feyereisen R."/>
            <person name="Mechler-Hickson A."/>
            <person name="Mathers N."/>
            <person name="Lee C.E."/>
            <person name="Colbourne J.K."/>
            <person name="Biales A."/>
            <person name="Johnston J.S."/>
            <person name="Wellborn G.A."/>
            <person name="Rosendale A.J."/>
            <person name="Cridge A.G."/>
            <person name="Munoz-Torres M.C."/>
            <person name="Bain P.A."/>
            <person name="Manny A.R."/>
            <person name="Major K.M."/>
            <person name="Lambert F.N."/>
            <person name="Vulpe C.D."/>
            <person name="Tuck P."/>
            <person name="Blalock B.J."/>
            <person name="Lin Y.-Y."/>
            <person name="Smith M.E."/>
            <person name="Ochoa-Acuna H."/>
            <person name="Chen M.-J.M."/>
            <person name="Childers C.P."/>
            <person name="Qu J."/>
            <person name="Dugan S."/>
            <person name="Lee S.L."/>
            <person name="Chao H."/>
            <person name="Dinh H."/>
            <person name="Han Y."/>
            <person name="Doddapaneni H."/>
            <person name="Worley K.C."/>
            <person name="Muzny D.M."/>
            <person name="Gibbs R.A."/>
            <person name="Richards S."/>
        </authorList>
    </citation>
    <scope>NUCLEOTIDE SEQUENCE</scope>
    <source>
        <strain evidence="3">HAZT.00-mixed</strain>
        <tissue evidence="3">Whole organism</tissue>
    </source>
</reference>
<name>A0A6A0HG44_HYAAZ</name>
<dbReference type="InterPro" id="IPR025257">
    <property type="entry name" value="MINDY-3/4_CD"/>
</dbReference>
<proteinExistence type="predicted"/>
<feature type="region of interest" description="Disordered" evidence="1">
    <location>
        <begin position="80"/>
        <end position="103"/>
    </location>
</feature>
<dbReference type="Pfam" id="PF13898">
    <property type="entry name" value="MINDY-3_4_CD"/>
    <property type="match status" value="1"/>
</dbReference>
<organism evidence="3">
    <name type="scientific">Hyalella azteca</name>
    <name type="common">Amphipod</name>
    <dbReference type="NCBI Taxonomy" id="294128"/>
    <lineage>
        <taxon>Eukaryota</taxon>
        <taxon>Metazoa</taxon>
        <taxon>Ecdysozoa</taxon>
        <taxon>Arthropoda</taxon>
        <taxon>Crustacea</taxon>
        <taxon>Multicrustacea</taxon>
        <taxon>Malacostraca</taxon>
        <taxon>Eumalacostraca</taxon>
        <taxon>Peracarida</taxon>
        <taxon>Amphipoda</taxon>
        <taxon>Senticaudata</taxon>
        <taxon>Talitrida</taxon>
        <taxon>Talitroidea</taxon>
        <taxon>Hyalellidae</taxon>
        <taxon>Hyalella</taxon>
    </lineage>
</organism>
<dbReference type="AlphaFoldDB" id="A0A6A0HG44"/>
<evidence type="ECO:0000256" key="1">
    <source>
        <dbReference type="SAM" id="MobiDB-lite"/>
    </source>
</evidence>
<reference evidence="3" key="2">
    <citation type="journal article" date="2018" name="Environ. Sci. Technol.">
        <title>The Toxicogenome of Hyalella azteca: A Model for Sediment Ecotoxicology and Evolutionary Toxicology.</title>
        <authorList>
            <person name="Poynton H.C."/>
            <person name="Hasenbein S."/>
            <person name="Benoit J.B."/>
            <person name="Sepulveda M.S."/>
            <person name="Poelchau M.F."/>
            <person name="Hughes D.S.T."/>
            <person name="Murali S.C."/>
            <person name="Chen S."/>
            <person name="Glastad K.M."/>
            <person name="Goodisman M.A.D."/>
            <person name="Werren J.H."/>
            <person name="Vineis J.H."/>
            <person name="Bowen J.L."/>
            <person name="Friedrich M."/>
            <person name="Jones J."/>
            <person name="Robertson H.M."/>
            <person name="Feyereisen R."/>
            <person name="Mechler-Hickson A."/>
            <person name="Mathers N."/>
            <person name="Lee C.E."/>
            <person name="Colbourne J.K."/>
            <person name="Biales A."/>
            <person name="Johnston J.S."/>
            <person name="Wellborn G.A."/>
            <person name="Rosendale A.J."/>
            <person name="Cridge A.G."/>
            <person name="Munoz-Torres M.C."/>
            <person name="Bain P.A."/>
            <person name="Manny A.R."/>
            <person name="Major K.M."/>
            <person name="Lambert F.N."/>
            <person name="Vulpe C.D."/>
            <person name="Tuck P."/>
            <person name="Blalock B.J."/>
            <person name="Lin Y.Y."/>
            <person name="Smith M.E."/>
            <person name="Ochoa-Acuna H."/>
            <person name="Chen M.M."/>
            <person name="Childers C.P."/>
            <person name="Qu J."/>
            <person name="Dugan S."/>
            <person name="Lee S.L."/>
            <person name="Chao H."/>
            <person name="Dinh H."/>
            <person name="Han Y."/>
            <person name="Doddapaneni H."/>
            <person name="Worley K.C."/>
            <person name="Muzny D.M."/>
            <person name="Gibbs R.A."/>
            <person name="Richards S."/>
        </authorList>
    </citation>
    <scope>NUCLEOTIDE SEQUENCE</scope>
    <source>
        <strain evidence="3">HAZT.00-mixed</strain>
        <tissue evidence="3">Whole organism</tissue>
    </source>
</reference>
<dbReference type="Proteomes" id="UP000711488">
    <property type="component" value="Unassembled WGS sequence"/>
</dbReference>
<dbReference type="EMBL" id="JQDR03000168">
    <property type="protein sequence ID" value="KAA0204011.1"/>
    <property type="molecule type" value="Genomic_DNA"/>
</dbReference>
<comment type="caution">
    <text evidence="3">The sequence shown here is derived from an EMBL/GenBank/DDBJ whole genome shotgun (WGS) entry which is preliminary data.</text>
</comment>
<evidence type="ECO:0000313" key="3">
    <source>
        <dbReference type="EMBL" id="KAA0204011.1"/>
    </source>
</evidence>
<feature type="domain" description="Deubiquitinating enzyme MINDY-3/4 conserved" evidence="2">
    <location>
        <begin position="102"/>
        <end position="158"/>
    </location>
</feature>